<dbReference type="AlphaFoldDB" id="A0A150IQH7"/>
<dbReference type="Proteomes" id="UP000091929">
    <property type="component" value="Unassembled WGS sequence"/>
</dbReference>
<evidence type="ECO:0000313" key="3">
    <source>
        <dbReference type="Proteomes" id="UP000091929"/>
    </source>
</evidence>
<accession>A0A150IYG6</accession>
<sequence>MGIGRDRMKEIDCPVCLEVIEFKELKDGLNIECPFCGEELILINFEEEWELIEKEEILGWYEEEETFEESLEEDLIYDN</sequence>
<evidence type="ECO:0000313" key="1">
    <source>
        <dbReference type="EMBL" id="KYC47233.1"/>
    </source>
</evidence>
<comment type="caution">
    <text evidence="1">The sequence shown here is derived from an EMBL/GenBank/DDBJ whole genome shotgun (WGS) entry which is preliminary data.</text>
</comment>
<protein>
    <recommendedName>
        <fullName evidence="5">Lysine biosynthesis protein LysW</fullName>
    </recommendedName>
</protein>
<dbReference type="Proteomes" id="UP000092403">
    <property type="component" value="Unassembled WGS sequence"/>
</dbReference>
<dbReference type="EMBL" id="LNJC01000028">
    <property type="protein sequence ID" value="KYC49704.1"/>
    <property type="molecule type" value="Genomic_DNA"/>
</dbReference>
<name>A0A150IQH7_9EURY</name>
<gene>
    <name evidence="1" type="ORF">APG11_01334</name>
    <name evidence="2" type="ORF">APG12_01291</name>
</gene>
<accession>A0A150IQH7</accession>
<reference evidence="3 4" key="1">
    <citation type="journal article" date="2016" name="ISME J.">
        <title>Chasing the elusive Euryarchaeota class WSA2: genomes reveal a uniquely fastidious methyl-reducing methanogen.</title>
        <authorList>
            <person name="Nobu M.K."/>
            <person name="Narihiro T."/>
            <person name="Kuroda K."/>
            <person name="Mei R."/>
            <person name="Liu W.T."/>
        </authorList>
    </citation>
    <scope>NUCLEOTIDE SEQUENCE [LARGE SCALE GENOMIC DNA]</scope>
    <source>
        <strain evidence="1">B15fssc0709_Meth_Bin003</strain>
        <strain evidence="2">BMIXfssc0709_Meth_Bin006</strain>
    </source>
</reference>
<evidence type="ECO:0008006" key="5">
    <source>
        <dbReference type="Google" id="ProtNLM"/>
    </source>
</evidence>
<evidence type="ECO:0000313" key="4">
    <source>
        <dbReference type="Proteomes" id="UP000092403"/>
    </source>
</evidence>
<proteinExistence type="predicted"/>
<organism evidence="1 3">
    <name type="scientific">Candidatus Methanofastidiosum methylothiophilum</name>
    <dbReference type="NCBI Taxonomy" id="1705564"/>
    <lineage>
        <taxon>Archaea</taxon>
        <taxon>Methanobacteriati</taxon>
        <taxon>Methanobacteriota</taxon>
        <taxon>Stenosarchaea group</taxon>
        <taxon>Candidatus Methanofastidiosia</taxon>
        <taxon>Candidatus Methanofastidiosales</taxon>
        <taxon>Candidatus Methanofastidiosaceae</taxon>
        <taxon>Candidatus Methanofastidiosum</taxon>
    </lineage>
</organism>
<evidence type="ECO:0000313" key="2">
    <source>
        <dbReference type="EMBL" id="KYC49704.1"/>
    </source>
</evidence>
<dbReference type="EMBL" id="LNGF01000029">
    <property type="protein sequence ID" value="KYC47233.1"/>
    <property type="molecule type" value="Genomic_DNA"/>
</dbReference>